<keyword evidence="2" id="KW-1185">Reference proteome</keyword>
<organism evidence="2 4">
    <name type="scientific">Dipodomys ordii</name>
    <name type="common">Ord's kangaroo rat</name>
    <dbReference type="NCBI Taxonomy" id="10020"/>
    <lineage>
        <taxon>Eukaryota</taxon>
        <taxon>Metazoa</taxon>
        <taxon>Chordata</taxon>
        <taxon>Craniata</taxon>
        <taxon>Vertebrata</taxon>
        <taxon>Euteleostomi</taxon>
        <taxon>Mammalia</taxon>
        <taxon>Eutheria</taxon>
        <taxon>Euarchontoglires</taxon>
        <taxon>Glires</taxon>
        <taxon>Rodentia</taxon>
        <taxon>Castorimorpha</taxon>
        <taxon>Heteromyidae</taxon>
        <taxon>Dipodomyinae</taxon>
        <taxon>Dipodomys</taxon>
    </lineage>
</organism>
<dbReference type="AlphaFoldDB" id="A0A1S3FAW3"/>
<evidence type="ECO:0000313" key="4">
    <source>
        <dbReference type="RefSeq" id="XP_012873159.1"/>
    </source>
</evidence>
<dbReference type="PANTHER" id="PTHR47301:SF1">
    <property type="entry name" value="CHROMOSOME 10 OPEN READING FRAME 82"/>
    <property type="match status" value="1"/>
</dbReference>
<feature type="domain" description="Sperm-associated microtubule inner protein 5" evidence="1">
    <location>
        <begin position="93"/>
        <end position="153"/>
    </location>
</feature>
<dbReference type="RefSeq" id="XP_012873158.1">
    <property type="nucleotide sequence ID" value="XM_013017704.1"/>
</dbReference>
<dbReference type="RefSeq" id="XP_012873159.1">
    <property type="nucleotide sequence ID" value="XM_013017705.1"/>
</dbReference>
<dbReference type="Pfam" id="PF22573">
    <property type="entry name" value="SPMIP5"/>
    <property type="match status" value="1"/>
</dbReference>
<evidence type="ECO:0000259" key="1">
    <source>
        <dbReference type="Pfam" id="PF22573"/>
    </source>
</evidence>
<reference evidence="3 4" key="1">
    <citation type="submission" date="2025-04" db="UniProtKB">
        <authorList>
            <consortium name="RefSeq"/>
        </authorList>
    </citation>
    <scope>IDENTIFICATION</scope>
    <source>
        <tissue evidence="3 4">Kidney</tissue>
    </source>
</reference>
<dbReference type="PANTHER" id="PTHR47301">
    <property type="entry name" value="HYPOTHETICAL PROTEIN LOC681006"/>
    <property type="match status" value="1"/>
</dbReference>
<dbReference type="OrthoDB" id="2019884at2759"/>
<evidence type="ECO:0000313" key="2">
    <source>
        <dbReference type="Proteomes" id="UP000081671"/>
    </source>
</evidence>
<proteinExistence type="predicted"/>
<gene>
    <name evidence="3 4" type="primary">LOC105986677</name>
</gene>
<dbReference type="InterPro" id="IPR043246">
    <property type="entry name" value="SPMIP5"/>
</dbReference>
<sequence>MKPSKTFMREPPVTPGYSGFVPYLSCQESSSQDNMDYCMKAFQEKTQRLKEDMDRFRYSVATSQKLKPVSSEETVLRSLHDYARLYHPMTLDYQYMKKPLHEPPIPGWAGYLPRAKVTEIGCATRYTVMAKQCYEDFLDIIERDAKAKQKTYEEMHKVITEEPPNPLDVQQEDQLPPVCADLILSGETCPSHGRPLSKNPRVPTGDCAKWPNVTCHKKVKADTEG</sequence>
<evidence type="ECO:0000313" key="3">
    <source>
        <dbReference type="RefSeq" id="XP_012873158.1"/>
    </source>
</evidence>
<dbReference type="CTD" id="143379"/>
<dbReference type="InterPro" id="IPR055215">
    <property type="entry name" value="SPMIP5_dom"/>
</dbReference>
<dbReference type="GeneID" id="105986677"/>
<dbReference type="Proteomes" id="UP000081671">
    <property type="component" value="Unplaced"/>
</dbReference>
<accession>A0A1S3FAW3</accession>
<protein>
    <submittedName>
        <fullName evidence="3 4">Uncharacterized protein C10orf82 homolog</fullName>
    </submittedName>
</protein>
<dbReference type="KEGG" id="dord:105986677"/>
<name>A0A1S3FAW3_DIPOR</name>